<keyword evidence="1" id="KW-1133">Transmembrane helix</keyword>
<accession>A0A9P8Q170</accession>
<proteinExistence type="predicted"/>
<evidence type="ECO:0000313" key="3">
    <source>
        <dbReference type="Proteomes" id="UP000774326"/>
    </source>
</evidence>
<dbReference type="AlphaFoldDB" id="A0A9P8Q170"/>
<organism evidence="2 3">
    <name type="scientific">Wickerhamomyces pijperi</name>
    <name type="common">Yeast</name>
    <name type="synonym">Pichia pijperi</name>
    <dbReference type="NCBI Taxonomy" id="599730"/>
    <lineage>
        <taxon>Eukaryota</taxon>
        <taxon>Fungi</taxon>
        <taxon>Dikarya</taxon>
        <taxon>Ascomycota</taxon>
        <taxon>Saccharomycotina</taxon>
        <taxon>Saccharomycetes</taxon>
        <taxon>Phaffomycetales</taxon>
        <taxon>Wickerhamomycetaceae</taxon>
        <taxon>Wickerhamomyces</taxon>
    </lineage>
</organism>
<keyword evidence="1" id="KW-0472">Membrane</keyword>
<keyword evidence="3" id="KW-1185">Reference proteome</keyword>
<name>A0A9P8Q170_WICPI</name>
<feature type="transmembrane region" description="Helical" evidence="1">
    <location>
        <begin position="65"/>
        <end position="86"/>
    </location>
</feature>
<sequence>MGSLCDNKLGNLLEAEEGVSVSLFINLSGDWSSSSSLSSVWSPKDMFIGRLCWSSMSPFLSFSSLIFWNTSALLITDGVSIMLSWFKTDVQRLCEFNILSISLTGRIHNEIIIVLSQQLDLPKNRLRDLGSKLKWICITSD</sequence>
<gene>
    <name evidence="2" type="ORF">WICPIJ_006694</name>
</gene>
<keyword evidence="1" id="KW-0812">Transmembrane</keyword>
<dbReference type="Proteomes" id="UP000774326">
    <property type="component" value="Unassembled WGS sequence"/>
</dbReference>
<reference evidence="2" key="2">
    <citation type="submission" date="2021-01" db="EMBL/GenBank/DDBJ databases">
        <authorList>
            <person name="Schikora-Tamarit M.A."/>
        </authorList>
    </citation>
    <scope>NUCLEOTIDE SEQUENCE</scope>
    <source>
        <strain evidence="2">CBS2887</strain>
    </source>
</reference>
<evidence type="ECO:0000256" key="1">
    <source>
        <dbReference type="SAM" id="Phobius"/>
    </source>
</evidence>
<reference evidence="2" key="1">
    <citation type="journal article" date="2021" name="Open Biol.">
        <title>Shared evolutionary footprints suggest mitochondrial oxidative damage underlies multiple complex I losses in fungi.</title>
        <authorList>
            <person name="Schikora-Tamarit M.A."/>
            <person name="Marcet-Houben M."/>
            <person name="Nosek J."/>
            <person name="Gabaldon T."/>
        </authorList>
    </citation>
    <scope>NUCLEOTIDE SEQUENCE</scope>
    <source>
        <strain evidence="2">CBS2887</strain>
    </source>
</reference>
<dbReference type="EMBL" id="JAEUBG010003778">
    <property type="protein sequence ID" value="KAH3682322.1"/>
    <property type="molecule type" value="Genomic_DNA"/>
</dbReference>
<evidence type="ECO:0000313" key="2">
    <source>
        <dbReference type="EMBL" id="KAH3682322.1"/>
    </source>
</evidence>
<protein>
    <submittedName>
        <fullName evidence="2">Uncharacterized protein</fullName>
    </submittedName>
</protein>
<comment type="caution">
    <text evidence="2">The sequence shown here is derived from an EMBL/GenBank/DDBJ whole genome shotgun (WGS) entry which is preliminary data.</text>
</comment>